<accession>A0A9Q1I5B6</accession>
<evidence type="ECO:0000313" key="1">
    <source>
        <dbReference type="EMBL" id="KAJ8282253.1"/>
    </source>
</evidence>
<gene>
    <name evidence="1" type="ORF">COCON_G00047720</name>
</gene>
<proteinExistence type="predicted"/>
<comment type="caution">
    <text evidence="1">The sequence shown here is derived from an EMBL/GenBank/DDBJ whole genome shotgun (WGS) entry which is preliminary data.</text>
</comment>
<feature type="non-terminal residue" evidence="1">
    <location>
        <position position="1"/>
    </location>
</feature>
<dbReference type="EMBL" id="JAFJMO010000003">
    <property type="protein sequence ID" value="KAJ8282253.1"/>
    <property type="molecule type" value="Genomic_DNA"/>
</dbReference>
<organism evidence="1 2">
    <name type="scientific">Conger conger</name>
    <name type="common">Conger eel</name>
    <name type="synonym">Muraena conger</name>
    <dbReference type="NCBI Taxonomy" id="82655"/>
    <lineage>
        <taxon>Eukaryota</taxon>
        <taxon>Metazoa</taxon>
        <taxon>Chordata</taxon>
        <taxon>Craniata</taxon>
        <taxon>Vertebrata</taxon>
        <taxon>Euteleostomi</taxon>
        <taxon>Actinopterygii</taxon>
        <taxon>Neopterygii</taxon>
        <taxon>Teleostei</taxon>
        <taxon>Anguilliformes</taxon>
        <taxon>Congridae</taxon>
        <taxon>Conger</taxon>
    </lineage>
</organism>
<name>A0A9Q1I5B6_CONCO</name>
<dbReference type="OrthoDB" id="8964261at2759"/>
<reference evidence="1" key="1">
    <citation type="journal article" date="2023" name="Science">
        <title>Genome structures resolve the early diversification of teleost fishes.</title>
        <authorList>
            <person name="Parey E."/>
            <person name="Louis A."/>
            <person name="Montfort J."/>
            <person name="Bouchez O."/>
            <person name="Roques C."/>
            <person name="Iampietro C."/>
            <person name="Lluch J."/>
            <person name="Castinel A."/>
            <person name="Donnadieu C."/>
            <person name="Desvignes T."/>
            <person name="Floi Bucao C."/>
            <person name="Jouanno E."/>
            <person name="Wen M."/>
            <person name="Mejri S."/>
            <person name="Dirks R."/>
            <person name="Jansen H."/>
            <person name="Henkel C."/>
            <person name="Chen W.J."/>
            <person name="Zahm M."/>
            <person name="Cabau C."/>
            <person name="Klopp C."/>
            <person name="Thompson A.W."/>
            <person name="Robinson-Rechavi M."/>
            <person name="Braasch I."/>
            <person name="Lecointre G."/>
            <person name="Bobe J."/>
            <person name="Postlethwait J.H."/>
            <person name="Berthelot C."/>
            <person name="Roest Crollius H."/>
            <person name="Guiguen Y."/>
        </authorList>
    </citation>
    <scope>NUCLEOTIDE SEQUENCE</scope>
    <source>
        <strain evidence="1">Concon-B</strain>
    </source>
</reference>
<protein>
    <submittedName>
        <fullName evidence="1">Uncharacterized protein</fullName>
    </submittedName>
</protein>
<sequence>FLQTKPTCHCNQILKLITFFYRSQGGWSLSQHTLGERQEYTLDSPISLTCMSLENMQTPHREAPADGDSNPGPPCCEAAVLPTAPSVPPKFKSNCFQVISMWRRVYFLPGRLQMYFRRGL</sequence>
<dbReference type="Proteomes" id="UP001152803">
    <property type="component" value="Unassembled WGS sequence"/>
</dbReference>
<keyword evidence="2" id="KW-1185">Reference proteome</keyword>
<dbReference type="AlphaFoldDB" id="A0A9Q1I5B6"/>
<evidence type="ECO:0000313" key="2">
    <source>
        <dbReference type="Proteomes" id="UP001152803"/>
    </source>
</evidence>